<gene>
    <name evidence="2" type="ORF">MTR67_051610</name>
</gene>
<dbReference type="Proteomes" id="UP001234989">
    <property type="component" value="Chromosome 12"/>
</dbReference>
<reference evidence="2" key="1">
    <citation type="submission" date="2023-08" db="EMBL/GenBank/DDBJ databases">
        <title>A de novo genome assembly of Solanum verrucosum Schlechtendal, a Mexican diploid species geographically isolated from the other diploid A-genome species in potato relatives.</title>
        <authorList>
            <person name="Hosaka K."/>
        </authorList>
    </citation>
    <scope>NUCLEOTIDE SEQUENCE</scope>
    <source>
        <tissue evidence="2">Young leaves</tissue>
    </source>
</reference>
<proteinExistence type="predicted"/>
<feature type="signal peptide" evidence="1">
    <location>
        <begin position="1"/>
        <end position="23"/>
    </location>
</feature>
<protein>
    <submittedName>
        <fullName evidence="2">Uncharacterized protein</fullName>
    </submittedName>
</protein>
<keyword evidence="1" id="KW-0732">Signal</keyword>
<evidence type="ECO:0000313" key="3">
    <source>
        <dbReference type="Proteomes" id="UP001234989"/>
    </source>
</evidence>
<sequence length="42" mass="4931">MTGRVFLVTFSLLVLQLLRGAQRNNQQHRCLLLKLNMLLQHL</sequence>
<feature type="chain" id="PRO_5042099160" evidence="1">
    <location>
        <begin position="24"/>
        <end position="42"/>
    </location>
</feature>
<evidence type="ECO:0000313" key="2">
    <source>
        <dbReference type="EMBL" id="WMV58225.1"/>
    </source>
</evidence>
<name>A0AAF0V480_SOLVR</name>
<keyword evidence="3" id="KW-1185">Reference proteome</keyword>
<accession>A0AAF0V480</accession>
<dbReference type="AlphaFoldDB" id="A0AAF0V480"/>
<evidence type="ECO:0000256" key="1">
    <source>
        <dbReference type="SAM" id="SignalP"/>
    </source>
</evidence>
<dbReference type="EMBL" id="CP133623">
    <property type="protein sequence ID" value="WMV58225.1"/>
    <property type="molecule type" value="Genomic_DNA"/>
</dbReference>
<organism evidence="2 3">
    <name type="scientific">Solanum verrucosum</name>
    <dbReference type="NCBI Taxonomy" id="315347"/>
    <lineage>
        <taxon>Eukaryota</taxon>
        <taxon>Viridiplantae</taxon>
        <taxon>Streptophyta</taxon>
        <taxon>Embryophyta</taxon>
        <taxon>Tracheophyta</taxon>
        <taxon>Spermatophyta</taxon>
        <taxon>Magnoliopsida</taxon>
        <taxon>eudicotyledons</taxon>
        <taxon>Gunneridae</taxon>
        <taxon>Pentapetalae</taxon>
        <taxon>asterids</taxon>
        <taxon>lamiids</taxon>
        <taxon>Solanales</taxon>
        <taxon>Solanaceae</taxon>
        <taxon>Solanoideae</taxon>
        <taxon>Solaneae</taxon>
        <taxon>Solanum</taxon>
    </lineage>
</organism>